<feature type="compositionally biased region" description="Polar residues" evidence="1">
    <location>
        <begin position="155"/>
        <end position="164"/>
    </location>
</feature>
<dbReference type="Proteomes" id="UP000504638">
    <property type="component" value="Unplaced"/>
</dbReference>
<feature type="transmembrane region" description="Helical" evidence="2">
    <location>
        <begin position="39"/>
        <end position="57"/>
    </location>
</feature>
<gene>
    <name evidence="3 5" type="ORF">P152DRAFT_60688</name>
</gene>
<keyword evidence="2" id="KW-1133">Transmembrane helix</keyword>
<protein>
    <submittedName>
        <fullName evidence="3 5">Uncharacterized protein</fullName>
    </submittedName>
</protein>
<feature type="transmembrane region" description="Helical" evidence="2">
    <location>
        <begin position="12"/>
        <end position="32"/>
    </location>
</feature>
<evidence type="ECO:0000256" key="1">
    <source>
        <dbReference type="SAM" id="MobiDB-lite"/>
    </source>
</evidence>
<dbReference type="OrthoDB" id="4492972at2759"/>
<evidence type="ECO:0000313" key="3">
    <source>
        <dbReference type="EMBL" id="KAF1811589.1"/>
    </source>
</evidence>
<reference evidence="3 5" key="1">
    <citation type="submission" date="2020-01" db="EMBL/GenBank/DDBJ databases">
        <authorList>
            <consortium name="DOE Joint Genome Institute"/>
            <person name="Haridas S."/>
            <person name="Albert R."/>
            <person name="Binder M."/>
            <person name="Bloem J."/>
            <person name="Labutti K."/>
            <person name="Salamov A."/>
            <person name="Andreopoulos B."/>
            <person name="Baker S.E."/>
            <person name="Barry K."/>
            <person name="Bills G."/>
            <person name="Bluhm B.H."/>
            <person name="Cannon C."/>
            <person name="Castanera R."/>
            <person name="Culley D.E."/>
            <person name="Daum C."/>
            <person name="Ezra D."/>
            <person name="Gonzalez J.B."/>
            <person name="Henrissat B."/>
            <person name="Kuo A."/>
            <person name="Liang C."/>
            <person name="Lipzen A."/>
            <person name="Lutzoni F."/>
            <person name="Magnuson J."/>
            <person name="Mondo S."/>
            <person name="Nolan M."/>
            <person name="Ohm R."/>
            <person name="Pangilinan J."/>
            <person name="Park H.-J."/>
            <person name="Ramirez L."/>
            <person name="Alfaro M."/>
            <person name="Sun H."/>
            <person name="Tritt A."/>
            <person name="Yoshinaga Y."/>
            <person name="Zwiers L.-H."/>
            <person name="Turgeon B.G."/>
            <person name="Goodwin S.B."/>
            <person name="Spatafora J.W."/>
            <person name="Crous P.W."/>
            <person name="Grigoriev I.V."/>
        </authorList>
    </citation>
    <scope>NUCLEOTIDE SEQUENCE</scope>
    <source>
        <strain evidence="3 5">CBS 781.70</strain>
    </source>
</reference>
<keyword evidence="2" id="KW-0472">Membrane</keyword>
<evidence type="ECO:0000313" key="5">
    <source>
        <dbReference type="RefSeq" id="XP_033533220.1"/>
    </source>
</evidence>
<sequence length="245" mass="26266">MTGITQLLGPPILLLISIPLAVFALLTTALAFSLLFIRVSFIYLELALALAHSWLFANRSTNPVPFPGQRTPRKPRRTSVTTTAPPHDLPPPRHPPRKSDSAASLLAGAPNRDFEGVGGWRVSGDGEDEALWVGMNARLELPASAGDRPRRHQRSLTTGSQRLSWSPGAMRMSPVQSRARTPSVTDPASPEGYFGYLPYERAGAAVHSTAQGKDDGRRKSMSGSSTTSASSGRGSKVTVRHVAHA</sequence>
<evidence type="ECO:0000256" key="2">
    <source>
        <dbReference type="SAM" id="Phobius"/>
    </source>
</evidence>
<accession>A0A6G1G1A6</accession>
<dbReference type="RefSeq" id="XP_033533220.1">
    <property type="nucleotide sequence ID" value="XM_033683110.1"/>
</dbReference>
<organism evidence="3">
    <name type="scientific">Eremomyces bilateralis CBS 781.70</name>
    <dbReference type="NCBI Taxonomy" id="1392243"/>
    <lineage>
        <taxon>Eukaryota</taxon>
        <taxon>Fungi</taxon>
        <taxon>Dikarya</taxon>
        <taxon>Ascomycota</taxon>
        <taxon>Pezizomycotina</taxon>
        <taxon>Dothideomycetes</taxon>
        <taxon>Dothideomycetes incertae sedis</taxon>
        <taxon>Eremomycetales</taxon>
        <taxon>Eremomycetaceae</taxon>
        <taxon>Eremomyces</taxon>
    </lineage>
</organism>
<proteinExistence type="predicted"/>
<keyword evidence="4" id="KW-1185">Reference proteome</keyword>
<feature type="compositionally biased region" description="Polar residues" evidence="1">
    <location>
        <begin position="174"/>
        <end position="186"/>
    </location>
</feature>
<feature type="compositionally biased region" description="Low complexity" evidence="1">
    <location>
        <begin position="221"/>
        <end position="236"/>
    </location>
</feature>
<dbReference type="EMBL" id="ML975161">
    <property type="protein sequence ID" value="KAF1811589.1"/>
    <property type="molecule type" value="Genomic_DNA"/>
</dbReference>
<name>A0A6G1G1A6_9PEZI</name>
<feature type="region of interest" description="Disordered" evidence="1">
    <location>
        <begin position="143"/>
        <end position="189"/>
    </location>
</feature>
<dbReference type="AlphaFoldDB" id="A0A6G1G1A6"/>
<keyword evidence="2" id="KW-0812">Transmembrane</keyword>
<reference evidence="5" key="2">
    <citation type="submission" date="2020-04" db="EMBL/GenBank/DDBJ databases">
        <authorList>
            <consortium name="NCBI Genome Project"/>
        </authorList>
    </citation>
    <scope>NUCLEOTIDE SEQUENCE</scope>
    <source>
        <strain evidence="5">CBS 781.70</strain>
    </source>
</reference>
<reference evidence="5" key="3">
    <citation type="submission" date="2025-04" db="UniProtKB">
        <authorList>
            <consortium name="RefSeq"/>
        </authorList>
    </citation>
    <scope>IDENTIFICATION</scope>
    <source>
        <strain evidence="5">CBS 781.70</strain>
    </source>
</reference>
<dbReference type="GeneID" id="54423680"/>
<feature type="region of interest" description="Disordered" evidence="1">
    <location>
        <begin position="205"/>
        <end position="245"/>
    </location>
</feature>
<feature type="region of interest" description="Disordered" evidence="1">
    <location>
        <begin position="64"/>
        <end position="103"/>
    </location>
</feature>
<evidence type="ECO:0000313" key="4">
    <source>
        <dbReference type="Proteomes" id="UP000504638"/>
    </source>
</evidence>